<sequence>MAAEYISSIDSLSNQDSSAEIAWWVRTGEDQQWLPQSRCFSKKTRHHMLHLIGEKQVNKHYTTHTLHLKNQSRIPIDVEVVISLHFGTNGFSFVSPLNQSIWRHEGSVMNVFELIAPNMTEKRAIMKEFTFSTKQWNYQPLMVGPSVSCFHLTCTLKGLQSIHLPFVHIQAEEEQYCKDKLLQLRRQLV</sequence>
<gene>
    <name evidence="1" type="ORF">G8O30_07835</name>
</gene>
<organism evidence="1 2">
    <name type="scientific">Mangrovibacillus cuniculi</name>
    <dbReference type="NCBI Taxonomy" id="2593652"/>
    <lineage>
        <taxon>Bacteria</taxon>
        <taxon>Bacillati</taxon>
        <taxon>Bacillota</taxon>
        <taxon>Bacilli</taxon>
        <taxon>Bacillales</taxon>
        <taxon>Bacillaceae</taxon>
        <taxon>Mangrovibacillus</taxon>
    </lineage>
</organism>
<protein>
    <submittedName>
        <fullName evidence="1">Uncharacterized protein</fullName>
    </submittedName>
</protein>
<dbReference type="EMBL" id="CP049742">
    <property type="protein sequence ID" value="QPC46877.1"/>
    <property type="molecule type" value="Genomic_DNA"/>
</dbReference>
<accession>A0A7S8CBD4</accession>
<name>A0A7S8CBD4_9BACI</name>
<evidence type="ECO:0000313" key="2">
    <source>
        <dbReference type="Proteomes" id="UP000593626"/>
    </source>
</evidence>
<dbReference type="RefSeq" id="WP_239674415.1">
    <property type="nucleotide sequence ID" value="NZ_CP049742.1"/>
</dbReference>
<keyword evidence="2" id="KW-1185">Reference proteome</keyword>
<proteinExistence type="predicted"/>
<dbReference type="AlphaFoldDB" id="A0A7S8CBD4"/>
<dbReference type="Proteomes" id="UP000593626">
    <property type="component" value="Chromosome"/>
</dbReference>
<dbReference type="KEGG" id="mcui:G8O30_07835"/>
<reference evidence="1 2" key="1">
    <citation type="submission" date="2019-07" db="EMBL/GenBank/DDBJ databases">
        <title>Genome sequence of 2 isolates from Red Sea Mangroves.</title>
        <authorList>
            <person name="Sefrji F."/>
            <person name="Michoud G."/>
            <person name="Merlino G."/>
            <person name="Daffonchio D."/>
        </authorList>
    </citation>
    <scope>NUCLEOTIDE SEQUENCE [LARGE SCALE GENOMIC DNA]</scope>
    <source>
        <strain evidence="1 2">R1DC41</strain>
    </source>
</reference>
<evidence type="ECO:0000313" key="1">
    <source>
        <dbReference type="EMBL" id="QPC46877.1"/>
    </source>
</evidence>